<reference evidence="1 2" key="1">
    <citation type="submission" date="2012-05" db="EMBL/GenBank/DDBJ databases">
        <title>Recombination and specialization in a pathogen metapopulation.</title>
        <authorList>
            <person name="Gardiner A."/>
            <person name="Kemen E."/>
            <person name="Schultz-Larsen T."/>
            <person name="MacLean D."/>
            <person name="Van Oosterhout C."/>
            <person name="Jones J.D.G."/>
        </authorList>
    </citation>
    <scope>NUCLEOTIDE SEQUENCE [LARGE SCALE GENOMIC DNA]</scope>
    <source>
        <strain evidence="1 2">Ac Nc2</strain>
    </source>
</reference>
<comment type="caution">
    <text evidence="1">The sequence shown here is derived from an EMBL/GenBank/DDBJ whole genome shotgun (WGS) entry which is preliminary data.</text>
</comment>
<dbReference type="EMBL" id="CAIX01001472">
    <property type="protein sequence ID" value="CCI11661.1"/>
    <property type="molecule type" value="Genomic_DNA"/>
</dbReference>
<proteinExistence type="predicted"/>
<sequence length="126" mass="14281">MRLFYYETSIVLYHACKVYREGFQITDTAKTAEKSTSVTGVTVVYRCLDYIYDSENSVSKADLKANNFRSKAEKSLRLNLNSYVHTSKGIERTDRVSSMCGIRGIHASCLCTLRMYLAALLVKLTI</sequence>
<dbReference type="AlphaFoldDB" id="A0A024FXB1"/>
<dbReference type="InParanoid" id="A0A024FXB1"/>
<protein>
    <submittedName>
        <fullName evidence="1">Uncharacterized protein</fullName>
    </submittedName>
</protein>
<organism evidence="1 2">
    <name type="scientific">Albugo candida</name>
    <dbReference type="NCBI Taxonomy" id="65357"/>
    <lineage>
        <taxon>Eukaryota</taxon>
        <taxon>Sar</taxon>
        <taxon>Stramenopiles</taxon>
        <taxon>Oomycota</taxon>
        <taxon>Peronosporomycetes</taxon>
        <taxon>Albuginales</taxon>
        <taxon>Albuginaceae</taxon>
        <taxon>Albugo</taxon>
    </lineage>
</organism>
<dbReference type="Proteomes" id="UP000053237">
    <property type="component" value="Unassembled WGS sequence"/>
</dbReference>
<accession>A0A024FXB1</accession>
<name>A0A024FXB1_9STRA</name>
<evidence type="ECO:0000313" key="2">
    <source>
        <dbReference type="Proteomes" id="UP000053237"/>
    </source>
</evidence>
<keyword evidence="2" id="KW-1185">Reference proteome</keyword>
<evidence type="ECO:0000313" key="1">
    <source>
        <dbReference type="EMBL" id="CCI11661.1"/>
    </source>
</evidence>
<gene>
    <name evidence="1" type="ORF">BN9_132720</name>
</gene>